<accession>A0ABU5VRY9</accession>
<gene>
    <name evidence="3" type="ORF">SHI21_06430</name>
</gene>
<evidence type="ECO:0000259" key="2">
    <source>
        <dbReference type="Pfam" id="PF17131"/>
    </source>
</evidence>
<organism evidence="3 4">
    <name type="scientific">Bacteriovorax antarcticus</name>
    <dbReference type="NCBI Taxonomy" id="3088717"/>
    <lineage>
        <taxon>Bacteria</taxon>
        <taxon>Pseudomonadati</taxon>
        <taxon>Bdellovibrionota</taxon>
        <taxon>Bacteriovoracia</taxon>
        <taxon>Bacteriovoracales</taxon>
        <taxon>Bacteriovoracaceae</taxon>
        <taxon>Bacteriovorax</taxon>
    </lineage>
</organism>
<reference evidence="3 4" key="1">
    <citation type="submission" date="2023-11" db="EMBL/GenBank/DDBJ databases">
        <title>A Novel Polar Bacteriovorax (B. antarcticus) Isolated from the Biocrust in Antarctica.</title>
        <authorList>
            <person name="Mun W."/>
            <person name="Choi S.Y."/>
            <person name="Mitchell R.J."/>
        </authorList>
    </citation>
    <scope>NUCLEOTIDE SEQUENCE [LARGE SCALE GENOMIC DNA]</scope>
    <source>
        <strain evidence="3 4">PP10</strain>
    </source>
</reference>
<dbReference type="InterPro" id="IPR033399">
    <property type="entry name" value="TP_0789-like"/>
</dbReference>
<dbReference type="EMBL" id="JAYGJQ010000001">
    <property type="protein sequence ID" value="MEA9355826.1"/>
    <property type="molecule type" value="Genomic_DNA"/>
</dbReference>
<dbReference type="CDD" id="cd16329">
    <property type="entry name" value="LolA_like"/>
    <property type="match status" value="1"/>
</dbReference>
<protein>
    <submittedName>
        <fullName evidence="3">Outer membrane lipoprotein-sorting protein</fullName>
    </submittedName>
</protein>
<dbReference type="Proteomes" id="UP001302274">
    <property type="component" value="Unassembled WGS sequence"/>
</dbReference>
<name>A0ABU5VRY9_9BACT</name>
<comment type="caution">
    <text evidence="3">The sequence shown here is derived from an EMBL/GenBank/DDBJ whole genome shotgun (WGS) entry which is preliminary data.</text>
</comment>
<keyword evidence="3" id="KW-0449">Lipoprotein</keyword>
<dbReference type="Pfam" id="PF17131">
    <property type="entry name" value="LolA_like"/>
    <property type="match status" value="1"/>
</dbReference>
<proteinExistence type="predicted"/>
<keyword evidence="4" id="KW-1185">Reference proteome</keyword>
<evidence type="ECO:0000313" key="4">
    <source>
        <dbReference type="Proteomes" id="UP001302274"/>
    </source>
</evidence>
<keyword evidence="1" id="KW-0732">Signal</keyword>
<sequence length="254" mass="29328">MQFKFMKHILLIALTTLTISSAVAADKKADIKKILDGVDRLYRSEHSFGTLEMRIETPDWKRTLDINVWASGLDKTFIRILSPQKDKGVATLRIQNDMWNFFPKIDKTMKVPPSMMMGSWMGSDFTNDDLVKESTFIKDYDSALTEPTVADITNYYIELKPKAKTATVWDKIILIVNKQTSIPVRQEYYDDKGVKIREIVFKDIKKFGNRNIPAVMELTPFNKAGHKTTIEYKELKFDSVDEAVFSQINLQKRI</sequence>
<evidence type="ECO:0000313" key="3">
    <source>
        <dbReference type="EMBL" id="MEA9355826.1"/>
    </source>
</evidence>
<evidence type="ECO:0000256" key="1">
    <source>
        <dbReference type="SAM" id="SignalP"/>
    </source>
</evidence>
<dbReference type="RefSeq" id="WP_323575455.1">
    <property type="nucleotide sequence ID" value="NZ_JAYGJQ010000001.1"/>
</dbReference>
<feature type="signal peptide" evidence="1">
    <location>
        <begin position="1"/>
        <end position="24"/>
    </location>
</feature>
<feature type="chain" id="PRO_5047376984" evidence="1">
    <location>
        <begin position="25"/>
        <end position="254"/>
    </location>
</feature>
<feature type="domain" description="Uncharacterized protein TP-0789" evidence="2">
    <location>
        <begin position="73"/>
        <end position="252"/>
    </location>
</feature>
<dbReference type="Gene3D" id="2.50.20.10">
    <property type="entry name" value="Lipoprotein localisation LolA/LolB/LppX"/>
    <property type="match status" value="1"/>
</dbReference>